<dbReference type="InterPro" id="IPR001623">
    <property type="entry name" value="DnaJ_domain"/>
</dbReference>
<dbReference type="PANTHER" id="PTHR44145:SF3">
    <property type="entry name" value="DNAJ HOMOLOG SUBFAMILY A MEMBER 3, MITOCHONDRIAL"/>
    <property type="match status" value="1"/>
</dbReference>
<organism evidence="4 5">
    <name type="scientific">Moheibacter sediminis</name>
    <dbReference type="NCBI Taxonomy" id="1434700"/>
    <lineage>
        <taxon>Bacteria</taxon>
        <taxon>Pseudomonadati</taxon>
        <taxon>Bacteroidota</taxon>
        <taxon>Flavobacteriia</taxon>
        <taxon>Flavobacteriales</taxon>
        <taxon>Weeksellaceae</taxon>
        <taxon>Moheibacter</taxon>
    </lineage>
</organism>
<protein>
    <submittedName>
        <fullName evidence="4">DnaJ domain-containing protein</fullName>
    </submittedName>
</protein>
<dbReference type="RefSeq" id="WP_084018066.1">
    <property type="nucleotide sequence ID" value="NZ_FWXS01000009.1"/>
</dbReference>
<keyword evidence="2" id="KW-1133">Transmembrane helix</keyword>
<keyword evidence="2" id="KW-0472">Membrane</keyword>
<feature type="transmembrane region" description="Helical" evidence="2">
    <location>
        <begin position="133"/>
        <end position="152"/>
    </location>
</feature>
<keyword evidence="5" id="KW-1185">Reference proteome</keyword>
<dbReference type="Proteomes" id="UP000192393">
    <property type="component" value="Unassembled WGS sequence"/>
</dbReference>
<dbReference type="InterPro" id="IPR051938">
    <property type="entry name" value="Apopto_cytoskel_mod"/>
</dbReference>
<dbReference type="PRINTS" id="PR00625">
    <property type="entry name" value="JDOMAIN"/>
</dbReference>
<proteinExistence type="predicted"/>
<evidence type="ECO:0000313" key="5">
    <source>
        <dbReference type="Proteomes" id="UP000192393"/>
    </source>
</evidence>
<dbReference type="SUPFAM" id="SSF46565">
    <property type="entry name" value="Chaperone J-domain"/>
    <property type="match status" value="1"/>
</dbReference>
<dbReference type="STRING" id="1434700.SAMN06296427_10943"/>
<dbReference type="CDD" id="cd06257">
    <property type="entry name" value="DnaJ"/>
    <property type="match status" value="1"/>
</dbReference>
<reference evidence="4 5" key="1">
    <citation type="submission" date="2017-04" db="EMBL/GenBank/DDBJ databases">
        <authorList>
            <person name="Afonso C.L."/>
            <person name="Miller P.J."/>
            <person name="Scott M.A."/>
            <person name="Spackman E."/>
            <person name="Goraichik I."/>
            <person name="Dimitrov K.M."/>
            <person name="Suarez D.L."/>
            <person name="Swayne D.E."/>
        </authorList>
    </citation>
    <scope>NUCLEOTIDE SEQUENCE [LARGE SCALE GENOMIC DNA]</scope>
    <source>
        <strain evidence="4 5">CGMCC 1.12708</strain>
    </source>
</reference>
<dbReference type="PROSITE" id="PS50076">
    <property type="entry name" value="DNAJ_2"/>
    <property type="match status" value="1"/>
</dbReference>
<evidence type="ECO:0000256" key="1">
    <source>
        <dbReference type="ARBA" id="ARBA00023186"/>
    </source>
</evidence>
<keyword evidence="2" id="KW-0812">Transmembrane</keyword>
<gene>
    <name evidence="4" type="ORF">SAMN06296427_10943</name>
</gene>
<dbReference type="Pfam" id="PF00226">
    <property type="entry name" value="DnaJ"/>
    <property type="match status" value="1"/>
</dbReference>
<evidence type="ECO:0000256" key="2">
    <source>
        <dbReference type="SAM" id="Phobius"/>
    </source>
</evidence>
<sequence length="158" mass="18711">MFKDYYSILCIGRNATIDEIKNGYRTECKKWHPDKNPNKDTTQKMQDIVEAYLVLKDEEAKQRYDVEYDNFYHTHQSEEAASSKTKQGYEYSEYQFQDEILKKWMENAKKQAKNSVREVIDEFKGASTEAFNYTVYSFIKILLPMAVGLLLFKTCTKF</sequence>
<name>A0A1W2C7J2_9FLAO</name>
<dbReference type="OrthoDB" id="9779622at2"/>
<accession>A0A1W2C7J2</accession>
<keyword evidence="1" id="KW-0143">Chaperone</keyword>
<dbReference type="AlphaFoldDB" id="A0A1W2C7J2"/>
<dbReference type="Gene3D" id="1.10.287.110">
    <property type="entry name" value="DnaJ domain"/>
    <property type="match status" value="1"/>
</dbReference>
<evidence type="ECO:0000313" key="4">
    <source>
        <dbReference type="EMBL" id="SMC81235.1"/>
    </source>
</evidence>
<dbReference type="EMBL" id="FWXS01000009">
    <property type="protein sequence ID" value="SMC81235.1"/>
    <property type="molecule type" value="Genomic_DNA"/>
</dbReference>
<dbReference type="PANTHER" id="PTHR44145">
    <property type="entry name" value="DNAJ HOMOLOG SUBFAMILY A MEMBER 3, MITOCHONDRIAL"/>
    <property type="match status" value="1"/>
</dbReference>
<dbReference type="SMART" id="SM00271">
    <property type="entry name" value="DnaJ"/>
    <property type="match status" value="1"/>
</dbReference>
<evidence type="ECO:0000259" key="3">
    <source>
        <dbReference type="PROSITE" id="PS50076"/>
    </source>
</evidence>
<feature type="domain" description="J" evidence="3">
    <location>
        <begin position="4"/>
        <end position="68"/>
    </location>
</feature>
<dbReference type="InterPro" id="IPR036869">
    <property type="entry name" value="J_dom_sf"/>
</dbReference>